<keyword evidence="1" id="KW-1133">Transmembrane helix</keyword>
<dbReference type="EMBL" id="PXYX01000131">
    <property type="protein sequence ID" value="PSR20783.1"/>
    <property type="molecule type" value="Genomic_DNA"/>
</dbReference>
<gene>
    <name evidence="2" type="ORF">C7B47_17770</name>
</gene>
<sequence length="270" mass="30802">MPWIAAGGGVLLWLWSWRQLWVQPRPLTFTPEDTRWQRWQHALVRWTQNRWSRRVRDELAILGWSTGQTAFWVLFFAAFVGLPTDIVTHHRLFALMAALFGAWWGPQLWIHRNFLAWQQELLRDFVPLVLMLSVYFDLGYSPERAVEDALIAVGPPTEKELQRLLAAWHQQTGTPAAIVQQWAARLKLLPYQQLADTLSHHLERGISGAALKPLHTLISAQQQQGARALADRVDQQITVVPALVMLGIMLMVMFTFFAHGTGSTSGITVL</sequence>
<feature type="transmembrane region" description="Helical" evidence="1">
    <location>
        <begin position="237"/>
        <end position="258"/>
    </location>
</feature>
<reference evidence="2 3" key="1">
    <citation type="journal article" date="2014" name="BMC Genomics">
        <title>Comparison of environmental and isolate Sulfobacillus genomes reveals diverse carbon, sulfur, nitrogen, and hydrogen metabolisms.</title>
        <authorList>
            <person name="Justice N.B."/>
            <person name="Norman A."/>
            <person name="Brown C.T."/>
            <person name="Singh A."/>
            <person name="Thomas B.C."/>
            <person name="Banfield J.F."/>
        </authorList>
    </citation>
    <scope>NUCLEOTIDE SEQUENCE [LARGE SCALE GENOMIC DNA]</scope>
    <source>
        <strain evidence="2">AMDSBA5</strain>
    </source>
</reference>
<evidence type="ECO:0000313" key="3">
    <source>
        <dbReference type="Proteomes" id="UP000242705"/>
    </source>
</evidence>
<keyword evidence="1" id="KW-0812">Transmembrane</keyword>
<dbReference type="AlphaFoldDB" id="A0A2T2WEY0"/>
<evidence type="ECO:0000256" key="1">
    <source>
        <dbReference type="SAM" id="Phobius"/>
    </source>
</evidence>
<feature type="transmembrane region" description="Helical" evidence="1">
    <location>
        <begin position="59"/>
        <end position="80"/>
    </location>
</feature>
<evidence type="ECO:0008006" key="4">
    <source>
        <dbReference type="Google" id="ProtNLM"/>
    </source>
</evidence>
<name>A0A2T2WEY0_SULTH</name>
<organism evidence="2 3">
    <name type="scientific">Sulfobacillus thermosulfidooxidans</name>
    <dbReference type="NCBI Taxonomy" id="28034"/>
    <lineage>
        <taxon>Bacteria</taxon>
        <taxon>Bacillati</taxon>
        <taxon>Bacillota</taxon>
        <taxon>Clostridia</taxon>
        <taxon>Eubacteriales</taxon>
        <taxon>Clostridiales Family XVII. Incertae Sedis</taxon>
        <taxon>Sulfobacillus</taxon>
    </lineage>
</organism>
<protein>
    <recommendedName>
        <fullName evidence="4">Type II secretion system protein GspF domain-containing protein</fullName>
    </recommendedName>
</protein>
<keyword evidence="1" id="KW-0472">Membrane</keyword>
<evidence type="ECO:0000313" key="2">
    <source>
        <dbReference type="EMBL" id="PSR20783.1"/>
    </source>
</evidence>
<proteinExistence type="predicted"/>
<comment type="caution">
    <text evidence="2">The sequence shown here is derived from an EMBL/GenBank/DDBJ whole genome shotgun (WGS) entry which is preliminary data.</text>
</comment>
<accession>A0A2T2WEY0</accession>
<dbReference type="Proteomes" id="UP000242705">
    <property type="component" value="Unassembled WGS sequence"/>
</dbReference>
<feature type="transmembrane region" description="Helical" evidence="1">
    <location>
        <begin position="92"/>
        <end position="110"/>
    </location>
</feature>